<dbReference type="AlphaFoldDB" id="A0A1F6WLU7"/>
<reference evidence="2 3" key="1">
    <citation type="journal article" date="2016" name="Nat. Commun.">
        <title>Thousands of microbial genomes shed light on interconnected biogeochemical processes in an aquifer system.</title>
        <authorList>
            <person name="Anantharaman K."/>
            <person name="Brown C.T."/>
            <person name="Hug L.A."/>
            <person name="Sharon I."/>
            <person name="Castelle C.J."/>
            <person name="Probst A.J."/>
            <person name="Thomas B.C."/>
            <person name="Singh A."/>
            <person name="Wilkins M.J."/>
            <person name="Karaoz U."/>
            <person name="Brodie E.L."/>
            <person name="Williams K.H."/>
            <person name="Hubbard S.S."/>
            <person name="Banfield J.F."/>
        </authorList>
    </citation>
    <scope>NUCLEOTIDE SEQUENCE [LARGE SCALE GENOMIC DNA]</scope>
</reference>
<name>A0A1F6WLU7_9BACT</name>
<keyword evidence="1" id="KW-0812">Transmembrane</keyword>
<dbReference type="SUPFAM" id="SSF54523">
    <property type="entry name" value="Pili subunits"/>
    <property type="match status" value="1"/>
</dbReference>
<dbReference type="NCBIfam" id="TIGR02532">
    <property type="entry name" value="IV_pilin_GFxxxE"/>
    <property type="match status" value="1"/>
</dbReference>
<dbReference type="Proteomes" id="UP000179880">
    <property type="component" value="Unassembled WGS sequence"/>
</dbReference>
<keyword evidence="1" id="KW-0472">Membrane</keyword>
<keyword evidence="1" id="KW-1133">Transmembrane helix</keyword>
<comment type="caution">
    <text evidence="2">The sequence shown here is derived from an EMBL/GenBank/DDBJ whole genome shotgun (WGS) entry which is preliminary data.</text>
</comment>
<evidence type="ECO:0000256" key="1">
    <source>
        <dbReference type="SAM" id="Phobius"/>
    </source>
</evidence>
<organism evidence="2 3">
    <name type="scientific">Candidatus Nomurabacteria bacterium RIFCSPHIGHO2_02_FULL_42_24</name>
    <dbReference type="NCBI Taxonomy" id="1801757"/>
    <lineage>
        <taxon>Bacteria</taxon>
        <taxon>Candidatus Nomuraibacteriota</taxon>
    </lineage>
</organism>
<gene>
    <name evidence="2" type="ORF">A3B93_02245</name>
</gene>
<evidence type="ECO:0000313" key="2">
    <source>
        <dbReference type="EMBL" id="OGI82871.1"/>
    </source>
</evidence>
<evidence type="ECO:0008006" key="4">
    <source>
        <dbReference type="Google" id="ProtNLM"/>
    </source>
</evidence>
<dbReference type="InterPro" id="IPR012902">
    <property type="entry name" value="N_methyl_site"/>
</dbReference>
<accession>A0A1F6WLU7</accession>
<evidence type="ECO:0000313" key="3">
    <source>
        <dbReference type="Proteomes" id="UP000179880"/>
    </source>
</evidence>
<dbReference type="EMBL" id="MFUH01000001">
    <property type="protein sequence ID" value="OGI82871.1"/>
    <property type="molecule type" value="Genomic_DNA"/>
</dbReference>
<feature type="transmembrane region" description="Helical" evidence="1">
    <location>
        <begin position="12"/>
        <end position="34"/>
    </location>
</feature>
<dbReference type="Pfam" id="PF07963">
    <property type="entry name" value="N_methyl"/>
    <property type="match status" value="1"/>
</dbReference>
<proteinExistence type="predicted"/>
<dbReference type="InterPro" id="IPR045584">
    <property type="entry name" value="Pilin-like"/>
</dbReference>
<sequence length="188" mass="20856">MKLKTNQSGFSLIEMMVSVAIFSLVITIGGAAVLNQNATFKKTQHLREINDNLAFVMEEISRHLRLGSNYNCGSSLPIEEPNDCLSDAEITFEHVFGNPDNSNDQWVYRINNGQIQKSKNSGSNFPLDLTPVEVEIDPDISGFSVFGSEPNNGFQPRVLIRLAGVINYKGQPTPFSLQTTVSQRSIFE</sequence>
<protein>
    <recommendedName>
        <fullName evidence="4">Type II secretion system protein J</fullName>
    </recommendedName>
</protein>